<dbReference type="InterPro" id="IPR020864">
    <property type="entry name" value="MACPF"/>
</dbReference>
<accession>A0A9D3RYA1</accession>
<feature type="domain" description="MACPF" evidence="1">
    <location>
        <begin position="361"/>
        <end position="515"/>
    </location>
</feature>
<dbReference type="SMART" id="SM00457">
    <property type="entry name" value="MACPF"/>
    <property type="match status" value="1"/>
</dbReference>
<reference evidence="2" key="1">
    <citation type="submission" date="2021-01" db="EMBL/GenBank/DDBJ databases">
        <title>A chromosome-scale assembly of European eel, Anguilla anguilla.</title>
        <authorList>
            <person name="Henkel C."/>
            <person name="Jong-Raadsen S.A."/>
            <person name="Dufour S."/>
            <person name="Weltzien F.-A."/>
            <person name="Palstra A.P."/>
            <person name="Pelster B."/>
            <person name="Spaink H.P."/>
            <person name="Van Den Thillart G.E."/>
            <person name="Jansen H."/>
            <person name="Zahm M."/>
            <person name="Klopp C."/>
            <person name="Cedric C."/>
            <person name="Louis A."/>
            <person name="Berthelot C."/>
            <person name="Parey E."/>
            <person name="Roest Crollius H."/>
            <person name="Montfort J."/>
            <person name="Robinson-Rechavi M."/>
            <person name="Bucao C."/>
            <person name="Bouchez O."/>
            <person name="Gislard M."/>
            <person name="Lluch J."/>
            <person name="Milhes M."/>
            <person name="Lampietro C."/>
            <person name="Lopez Roques C."/>
            <person name="Donnadieu C."/>
            <person name="Braasch I."/>
            <person name="Desvignes T."/>
            <person name="Postlethwait J."/>
            <person name="Bobe J."/>
            <person name="Guiguen Y."/>
            <person name="Dirks R."/>
        </authorList>
    </citation>
    <scope>NUCLEOTIDE SEQUENCE</scope>
    <source>
        <strain evidence="2">Tag_6206</strain>
        <tissue evidence="2">Liver</tissue>
    </source>
</reference>
<name>A0A9D3RYA1_ANGAN</name>
<dbReference type="InterPro" id="IPR045575">
    <property type="entry name" value="ASTN_1_2_N"/>
</dbReference>
<dbReference type="Proteomes" id="UP001044222">
    <property type="component" value="Chromosome 6"/>
</dbReference>
<gene>
    <name evidence="2" type="ORF">ANANG_G00128920</name>
</gene>
<dbReference type="InterPro" id="IPR026995">
    <property type="entry name" value="Astrotactin"/>
</dbReference>
<organism evidence="2 3">
    <name type="scientific">Anguilla anguilla</name>
    <name type="common">European freshwater eel</name>
    <name type="synonym">Muraena anguilla</name>
    <dbReference type="NCBI Taxonomy" id="7936"/>
    <lineage>
        <taxon>Eukaryota</taxon>
        <taxon>Metazoa</taxon>
        <taxon>Chordata</taxon>
        <taxon>Craniata</taxon>
        <taxon>Vertebrata</taxon>
        <taxon>Euteleostomi</taxon>
        <taxon>Actinopterygii</taxon>
        <taxon>Neopterygii</taxon>
        <taxon>Teleostei</taxon>
        <taxon>Anguilliformes</taxon>
        <taxon>Anguillidae</taxon>
        <taxon>Anguilla</taxon>
    </lineage>
</organism>
<evidence type="ECO:0000313" key="3">
    <source>
        <dbReference type="Proteomes" id="UP001044222"/>
    </source>
</evidence>
<dbReference type="Gene3D" id="2.10.25.10">
    <property type="entry name" value="Laminin"/>
    <property type="match status" value="1"/>
</dbReference>
<keyword evidence="3" id="KW-1185">Reference proteome</keyword>
<dbReference type="Pfam" id="PF19441">
    <property type="entry name" value="ASTN_1_2_N"/>
    <property type="match status" value="1"/>
</dbReference>
<dbReference type="PANTHER" id="PTHR16592">
    <property type="entry name" value="ASTROTACTIN-1-LIKE"/>
    <property type="match status" value="1"/>
</dbReference>
<protein>
    <recommendedName>
        <fullName evidence="1">MACPF domain-containing protein</fullName>
    </recommendedName>
</protein>
<evidence type="ECO:0000313" key="2">
    <source>
        <dbReference type="EMBL" id="KAG5847695.1"/>
    </source>
</evidence>
<proteinExistence type="predicted"/>
<evidence type="ECO:0000259" key="1">
    <source>
        <dbReference type="SMART" id="SM00457"/>
    </source>
</evidence>
<dbReference type="AlphaFoldDB" id="A0A9D3RYA1"/>
<dbReference type="PANTHER" id="PTHR16592:SF8">
    <property type="entry name" value="ASTROTACTIN-1"/>
    <property type="match status" value="1"/>
</dbReference>
<comment type="caution">
    <text evidence="2">The sequence shown here is derived from an EMBL/GenBank/DDBJ whole genome shotgun (WGS) entry which is preliminary data.</text>
</comment>
<dbReference type="GO" id="GO:0005768">
    <property type="term" value="C:endosome"/>
    <property type="evidence" value="ECO:0007669"/>
    <property type="project" value="TreeGrafter"/>
</dbReference>
<dbReference type="GO" id="GO:0007158">
    <property type="term" value="P:neuron cell-cell adhesion"/>
    <property type="evidence" value="ECO:0007669"/>
    <property type="project" value="TreeGrafter"/>
</dbReference>
<dbReference type="GO" id="GO:0001764">
    <property type="term" value="P:neuron migration"/>
    <property type="evidence" value="ECO:0007669"/>
    <property type="project" value="InterPro"/>
</dbReference>
<dbReference type="GO" id="GO:0016020">
    <property type="term" value="C:membrane"/>
    <property type="evidence" value="ECO:0007669"/>
    <property type="project" value="TreeGrafter"/>
</dbReference>
<dbReference type="EMBL" id="JAFIRN010000006">
    <property type="protein sequence ID" value="KAG5847695.1"/>
    <property type="molecule type" value="Genomic_DNA"/>
</dbReference>
<sequence>MRDPVHKHLCIRNEWGPNQGPWPYTIFQRGFDLVMGEQPSDRIFRFTYTLGEGMWLPLSKSFVIPPAELAINPSAKCKTDMTVMEDAVDVREELMISSSFDSLEVLLDSFGPVRDCSKDNGGCSRNFRCIADRKLDSSGCVSQLDKFCSQHADFASLVVKKNGCNGSKSKSSSRRREWSGQKMRVFQLPPGLSPMKDGTGCYDHHIGIDCSDGFNGGCEQLCLQQLVPLQEDPTLYNIQMFCGCIEDYKRGPDGRSCQPLSEACTEGLDCGDTADIPANQTVFGDLFYGYNNHTKEVTSGQILKATFRQKNFARGIEQQLPDGMVVASVPAEVQCQEELSDPVPDPEYLTGLVNYSEVSGYPLVQQWRLRSILYHVKLNQWTLSQAFSSAIHSLDGATLRNDFVSILKEFGNHFIQEAVYGFEESCNIWYPNKQVQRQLWLEYQDISKGNSPSDESEERDKEPRTLTYPAYVASLLDSGAKRMAAGITKAAPLYELVSNNETYQALQEALKSMLWCSGKGDVIDDWCRCDSSAFGSDGLPTCAPSPSPS</sequence>